<reference evidence="2" key="1">
    <citation type="submission" date="2023-03" db="EMBL/GenBank/DDBJ databases">
        <title>Massive genome expansion in bonnet fungi (Mycena s.s.) driven by repeated elements and novel gene families across ecological guilds.</title>
        <authorList>
            <consortium name="Lawrence Berkeley National Laboratory"/>
            <person name="Harder C.B."/>
            <person name="Miyauchi S."/>
            <person name="Viragh M."/>
            <person name="Kuo A."/>
            <person name="Thoen E."/>
            <person name="Andreopoulos B."/>
            <person name="Lu D."/>
            <person name="Skrede I."/>
            <person name="Drula E."/>
            <person name="Henrissat B."/>
            <person name="Morin E."/>
            <person name="Kohler A."/>
            <person name="Barry K."/>
            <person name="LaButti K."/>
            <person name="Morin E."/>
            <person name="Salamov A."/>
            <person name="Lipzen A."/>
            <person name="Mereny Z."/>
            <person name="Hegedus B."/>
            <person name="Baldrian P."/>
            <person name="Stursova M."/>
            <person name="Weitz H."/>
            <person name="Taylor A."/>
            <person name="Grigoriev I.V."/>
            <person name="Nagy L.G."/>
            <person name="Martin F."/>
            <person name="Kauserud H."/>
        </authorList>
    </citation>
    <scope>NUCLEOTIDE SEQUENCE</scope>
    <source>
        <strain evidence="2">CBHHK002</strain>
    </source>
</reference>
<evidence type="ECO:0000256" key="1">
    <source>
        <dbReference type="SAM" id="MobiDB-lite"/>
    </source>
</evidence>
<proteinExistence type="predicted"/>
<dbReference type="EMBL" id="JARIHO010000001">
    <property type="protein sequence ID" value="KAJ7367642.1"/>
    <property type="molecule type" value="Genomic_DNA"/>
</dbReference>
<accession>A0AAD7F3L3</accession>
<keyword evidence="3" id="KW-1185">Reference proteome</keyword>
<evidence type="ECO:0000313" key="3">
    <source>
        <dbReference type="Proteomes" id="UP001218218"/>
    </source>
</evidence>
<dbReference type="AlphaFoldDB" id="A0AAD7F3L3"/>
<gene>
    <name evidence="2" type="ORF">DFH08DRAFT_3117</name>
</gene>
<evidence type="ECO:0000313" key="2">
    <source>
        <dbReference type="EMBL" id="KAJ7367642.1"/>
    </source>
</evidence>
<dbReference type="Proteomes" id="UP001218218">
    <property type="component" value="Unassembled WGS sequence"/>
</dbReference>
<sequence>MPTLLNQDVFSRILSHVCESLTVYEVLKAIPKSHAFFLVALHRLCELPIYLDTYDPRAATASNQILDYLLSSHQDEAGIAESIRHLVCLVEHDKYATRLKHADEDETENNDREEDLQQENEEGSTADSEEDVDKGEEPQESEGGSIADSEEDVDVEAFHRRLPALFSKMHQLESIDYHNTPGLGLSSDAVDALATCGRLRTLAVDVTIPRRYTSSEESWADPDSWDIEPFLASLGSSVTSLDLRHISQTMFLNLVSHADILATYEHLSSLRMVLYGDGVWDWDGFGSPNRSASVDFIFPSLKIPALRRLELVVGDLTISKPRSSGTPLHLVDSTLLTELSLEIHQCNLYYHVDTIRLFEGISYMTFPALAHLEIKDSNTNANGRLSWGDTSHTYSREFPGLVTPFLGALESLTTLWVDEQVLLPQFSALRFFWNIVDHPDWDTDMQESVWAATLRDVLGRVESLRVGFGMMDDTEVGYVLGACDPAKLRQFGFEWAWKEYGQADPLSPALLAHLARFPKLTDVHILFPRPETQVCGAPNPTIDLITLADVASIFRCNPRISRVGIGNSVVWERHPGRLQFESSTASRLDTATPAILLVSDGSAAPHAGVPRFFHAGYLAKRRPGEERGRAYDDNTTPLRPERGEEIEELRDLLRRILVDDAS</sequence>
<feature type="compositionally biased region" description="Acidic residues" evidence="1">
    <location>
        <begin position="104"/>
        <end position="140"/>
    </location>
</feature>
<comment type="caution">
    <text evidence="2">The sequence shown here is derived from an EMBL/GenBank/DDBJ whole genome shotgun (WGS) entry which is preliminary data.</text>
</comment>
<feature type="region of interest" description="Disordered" evidence="1">
    <location>
        <begin position="100"/>
        <end position="152"/>
    </location>
</feature>
<name>A0AAD7F3L3_9AGAR</name>
<organism evidence="2 3">
    <name type="scientific">Mycena albidolilacea</name>
    <dbReference type="NCBI Taxonomy" id="1033008"/>
    <lineage>
        <taxon>Eukaryota</taxon>
        <taxon>Fungi</taxon>
        <taxon>Dikarya</taxon>
        <taxon>Basidiomycota</taxon>
        <taxon>Agaricomycotina</taxon>
        <taxon>Agaricomycetes</taxon>
        <taxon>Agaricomycetidae</taxon>
        <taxon>Agaricales</taxon>
        <taxon>Marasmiineae</taxon>
        <taxon>Mycenaceae</taxon>
        <taxon>Mycena</taxon>
    </lineage>
</organism>
<protein>
    <submittedName>
        <fullName evidence="2">Uncharacterized protein</fullName>
    </submittedName>
</protein>